<evidence type="ECO:0000313" key="2">
    <source>
        <dbReference type="Proteomes" id="UP000807370"/>
    </source>
</evidence>
<proteinExistence type="predicted"/>
<dbReference type="Pfam" id="PF04392">
    <property type="entry name" value="ABC_sub_bind"/>
    <property type="match status" value="1"/>
</dbReference>
<gene>
    <name evidence="1" type="ORF">HZZ13_30680</name>
</gene>
<keyword evidence="2" id="KW-1185">Reference proteome</keyword>
<protein>
    <submittedName>
        <fullName evidence="1">ABC transporter substrate-binding protein</fullName>
    </submittedName>
</protein>
<dbReference type="Gene3D" id="3.40.50.2300">
    <property type="match status" value="2"/>
</dbReference>
<dbReference type="PANTHER" id="PTHR35271">
    <property type="entry name" value="ABC TRANSPORTER, SUBSTRATE-BINDING LIPOPROTEIN-RELATED"/>
    <property type="match status" value="1"/>
</dbReference>
<reference evidence="1 2" key="1">
    <citation type="submission" date="2020-07" db="EMBL/GenBank/DDBJ databases">
        <title>Bradyrhizobium diversity isolated from nodules of indigenous legumes of Western Australia.</title>
        <authorList>
            <person name="Klepa M.S."/>
        </authorList>
    </citation>
    <scope>NUCLEOTIDE SEQUENCE [LARGE SCALE GENOMIC DNA]</scope>
    <source>
        <strain evidence="1 2">CNPSo 4010</strain>
    </source>
</reference>
<comment type="caution">
    <text evidence="1">The sequence shown here is derived from an EMBL/GenBank/DDBJ whole genome shotgun (WGS) entry which is preliminary data.</text>
</comment>
<dbReference type="PANTHER" id="PTHR35271:SF1">
    <property type="entry name" value="ABC TRANSPORTER, SUBSTRATE-BINDING LIPOPROTEIN"/>
    <property type="match status" value="1"/>
</dbReference>
<sequence>MRRREFIGALASTLAARPLTAQAQRTRSVWRLGHLTVDPRELAPFLQGLHDLGYAEGQNIIIETRSAGDKSDRLGDLAAELVQLNVDVIYADGSQATRAALSKTTTIPIVMISSNPVGLGFVRSLAKPGGNVTGLSLLGPEVSGKRLGMLKQMIPGISRVAVLWNPDDPGALFSLRDTQAAAAELSLNLQILQARNVSAIEDALEAAANEKAEAVVILPAPIFAGITGQIAGLAIQKRLPTLYFFKGPVKAGLLMSYGADIPATARRAAYFVDRILKGASPADLPVEQPTKFELAINLRTAKALDLTIPPTLLAAADDLIE</sequence>
<evidence type="ECO:0000313" key="1">
    <source>
        <dbReference type="EMBL" id="MBH5402124.1"/>
    </source>
</evidence>
<dbReference type="RefSeq" id="WP_197963227.1">
    <property type="nucleotide sequence ID" value="NZ_JACCHP010000026.1"/>
</dbReference>
<organism evidence="1 2">
    <name type="scientific">Bradyrhizobium agreste</name>
    <dbReference type="NCBI Taxonomy" id="2751811"/>
    <lineage>
        <taxon>Bacteria</taxon>
        <taxon>Pseudomonadati</taxon>
        <taxon>Pseudomonadota</taxon>
        <taxon>Alphaproteobacteria</taxon>
        <taxon>Hyphomicrobiales</taxon>
        <taxon>Nitrobacteraceae</taxon>
        <taxon>Bradyrhizobium</taxon>
    </lineage>
</organism>
<name>A0ABS0PZ57_9BRAD</name>
<accession>A0ABS0PZ57</accession>
<dbReference type="EMBL" id="JACCHP010000026">
    <property type="protein sequence ID" value="MBH5402124.1"/>
    <property type="molecule type" value="Genomic_DNA"/>
</dbReference>
<dbReference type="CDD" id="cd06325">
    <property type="entry name" value="PBP1_ABC_unchar_transporter"/>
    <property type="match status" value="1"/>
</dbReference>
<dbReference type="Proteomes" id="UP000807370">
    <property type="component" value="Unassembled WGS sequence"/>
</dbReference>
<dbReference type="InterPro" id="IPR007487">
    <property type="entry name" value="ABC_transpt-TYRBP-like"/>
</dbReference>